<protein>
    <submittedName>
        <fullName evidence="2">Uncharacterized protein</fullName>
    </submittedName>
</protein>
<evidence type="ECO:0000313" key="2">
    <source>
        <dbReference type="EMBL" id="HIJ99647.1"/>
    </source>
</evidence>
<keyword evidence="1" id="KW-1133">Transmembrane helix</keyword>
<keyword evidence="1" id="KW-0812">Transmembrane</keyword>
<evidence type="ECO:0000313" key="3">
    <source>
        <dbReference type="Proteomes" id="UP000604391"/>
    </source>
</evidence>
<keyword evidence="3" id="KW-1185">Reference proteome</keyword>
<evidence type="ECO:0000256" key="1">
    <source>
        <dbReference type="SAM" id="Phobius"/>
    </source>
</evidence>
<reference evidence="2 3" key="1">
    <citation type="journal article" name="Nat. Commun.">
        <title>Undinarchaeota illuminate DPANN phylogeny and the impact of gene transfer on archaeal evolution.</title>
        <authorList>
            <person name="Dombrowski N."/>
            <person name="Williams T.A."/>
            <person name="Sun J."/>
            <person name="Woodcroft B.J."/>
            <person name="Lee J.H."/>
            <person name="Minh B.Q."/>
            <person name="Rinke C."/>
            <person name="Spang A."/>
        </authorList>
    </citation>
    <scope>NUCLEOTIDE SEQUENCE [LARGE SCALE GENOMIC DNA]</scope>
    <source>
        <strain evidence="2">MAG_bin17</strain>
    </source>
</reference>
<comment type="caution">
    <text evidence="2">The sequence shown here is derived from an EMBL/GenBank/DDBJ whole genome shotgun (WGS) entry which is preliminary data.</text>
</comment>
<organism evidence="2 3">
    <name type="scientific">Candidatus Undinarchaeum marinum</name>
    <dbReference type="NCBI Taxonomy" id="2756141"/>
    <lineage>
        <taxon>Archaea</taxon>
        <taxon>Candidatus Undinarchaeota</taxon>
        <taxon>Candidatus Undinarchaeia</taxon>
        <taxon>Candidatus Undinarchaeales</taxon>
        <taxon>Candidatus Undinarchaeaceae</taxon>
        <taxon>Candidatus Undinarchaeum</taxon>
    </lineage>
</organism>
<proteinExistence type="predicted"/>
<sequence>MAIETSLLLLVILIVIGFIVYRMVRGIWTVLLWVLIAGGVLFVVYYLL</sequence>
<dbReference type="AlphaFoldDB" id="A0A832XLA8"/>
<name>A0A832XLA8_9ARCH</name>
<dbReference type="Proteomes" id="UP000604391">
    <property type="component" value="Unassembled WGS sequence"/>
</dbReference>
<accession>A0A832XLA8</accession>
<gene>
    <name evidence="2" type="ORF">H1011_02385</name>
</gene>
<keyword evidence="1" id="KW-0472">Membrane</keyword>
<feature type="transmembrane region" description="Helical" evidence="1">
    <location>
        <begin position="30"/>
        <end position="47"/>
    </location>
</feature>
<feature type="transmembrane region" description="Helical" evidence="1">
    <location>
        <begin position="7"/>
        <end position="24"/>
    </location>
</feature>
<dbReference type="EMBL" id="DVAD01000014">
    <property type="protein sequence ID" value="HIJ99647.1"/>
    <property type="molecule type" value="Genomic_DNA"/>
</dbReference>